<dbReference type="Proteomes" id="UP001628156">
    <property type="component" value="Unassembled WGS sequence"/>
</dbReference>
<evidence type="ECO:0000313" key="2">
    <source>
        <dbReference type="Proteomes" id="UP001628156"/>
    </source>
</evidence>
<evidence type="ECO:0008006" key="3">
    <source>
        <dbReference type="Google" id="ProtNLM"/>
    </source>
</evidence>
<name>A0ABQ0D930_9EUKA</name>
<dbReference type="EMBL" id="BAAFRS010000021">
    <property type="protein sequence ID" value="GAB1219359.1"/>
    <property type="molecule type" value="Genomic_DNA"/>
</dbReference>
<keyword evidence="2" id="KW-1185">Reference proteome</keyword>
<accession>A0ABQ0D930</accession>
<organism evidence="1 2">
    <name type="scientific">Entamoeba nuttalli</name>
    <dbReference type="NCBI Taxonomy" id="412467"/>
    <lineage>
        <taxon>Eukaryota</taxon>
        <taxon>Amoebozoa</taxon>
        <taxon>Evosea</taxon>
        <taxon>Archamoebae</taxon>
        <taxon>Mastigamoebida</taxon>
        <taxon>Entamoebidae</taxon>
        <taxon>Entamoeba</taxon>
    </lineage>
</organism>
<protein>
    <recommendedName>
        <fullName evidence="3">BTB domain-containing protein</fullName>
    </recommendedName>
</protein>
<comment type="caution">
    <text evidence="1">The sequence shown here is derived from an EMBL/GenBank/DDBJ whole genome shotgun (WGS) entry which is preliminary data.</text>
</comment>
<evidence type="ECO:0000313" key="1">
    <source>
        <dbReference type="EMBL" id="GAB1219359.1"/>
    </source>
</evidence>
<proteinExistence type="predicted"/>
<reference evidence="1 2" key="1">
    <citation type="journal article" date="2019" name="PLoS Negl. Trop. Dis.">
        <title>Whole genome sequencing of Entamoeba nuttalli reveals mammalian host-related molecular signatures and a novel octapeptide-repeat surface protein.</title>
        <authorList>
            <person name="Tanaka M."/>
            <person name="Makiuchi T."/>
            <person name="Komiyama T."/>
            <person name="Shiina T."/>
            <person name="Osaki K."/>
            <person name="Tachibana H."/>
        </authorList>
    </citation>
    <scope>NUCLEOTIDE SEQUENCE [LARGE SCALE GENOMIC DNA]</scope>
    <source>
        <strain evidence="1 2">P19-061405</strain>
    </source>
</reference>
<gene>
    <name evidence="1" type="ORF">ENUP19_0021G0027</name>
</gene>
<sequence length="162" mass="19307">MCITTEFKNTTSEYDMLSDKYKLLFYVLNDADKLHMKNTVMMYASDFSFNTLFNNYNYYHCLCNNKANIIELLFNEYVTIISILYKTQINGLRALSEEVIDRLLLYIDDWCLRDGISLAWDVAEELYEMALEKEELEEEMEETVFHWEFEDSSLSELDLNKP</sequence>